<dbReference type="EMBL" id="BJXU01000094">
    <property type="protein sequence ID" value="GEN24543.1"/>
    <property type="molecule type" value="Genomic_DNA"/>
</dbReference>
<keyword evidence="6" id="KW-1185">Reference proteome</keyword>
<dbReference type="GO" id="GO:0016787">
    <property type="term" value="F:hydrolase activity"/>
    <property type="evidence" value="ECO:0007669"/>
    <property type="project" value="UniProtKB-KW"/>
</dbReference>
<dbReference type="InterPro" id="IPR036380">
    <property type="entry name" value="Isochorismatase-like_sf"/>
</dbReference>
<dbReference type="InterPro" id="IPR050272">
    <property type="entry name" value="Isochorismatase-like_hydrls"/>
</dbReference>
<organism evidence="4 5">
    <name type="scientific">Halomonas cupida</name>
    <dbReference type="NCBI Taxonomy" id="44933"/>
    <lineage>
        <taxon>Bacteria</taxon>
        <taxon>Pseudomonadati</taxon>
        <taxon>Pseudomonadota</taxon>
        <taxon>Gammaproteobacteria</taxon>
        <taxon>Oceanospirillales</taxon>
        <taxon>Halomonadaceae</taxon>
        <taxon>Halomonas</taxon>
    </lineage>
</organism>
<evidence type="ECO:0000313" key="4">
    <source>
        <dbReference type="EMBL" id="SHM54478.1"/>
    </source>
</evidence>
<dbReference type="SUPFAM" id="SSF52499">
    <property type="entry name" value="Isochorismatase-like hydrolases"/>
    <property type="match status" value="1"/>
</dbReference>
<sequence length="190" mass="21645">MNTALLLIDVQQSFTQRDYWDPAATAHWERAQRRLIDLAQDRQIPLVRIFHTEPDSGTPFDPANGLIRPLDGFDDPAETTFYKTVHNAFTGTGLETWLHQRRITRLWISGIRTEQCCETTTRVASDLGFVVDFVSEATLTFPMSRAGTERSAEWSAETIRARTELVLEQRFARIVDVATLEDESRADLST</sequence>
<evidence type="ECO:0000313" key="5">
    <source>
        <dbReference type="Proteomes" id="UP000184123"/>
    </source>
</evidence>
<dbReference type="STRING" id="44933.SAMN05660971_03244"/>
<evidence type="ECO:0000313" key="6">
    <source>
        <dbReference type="Proteomes" id="UP000321726"/>
    </source>
</evidence>
<dbReference type="Proteomes" id="UP000184123">
    <property type="component" value="Unassembled WGS sequence"/>
</dbReference>
<dbReference type="InterPro" id="IPR000868">
    <property type="entry name" value="Isochorismatase-like_dom"/>
</dbReference>
<protein>
    <submittedName>
        <fullName evidence="3">Hydrolase</fullName>
    </submittedName>
    <submittedName>
        <fullName evidence="4">Nicotinamidase-related amidase</fullName>
    </submittedName>
</protein>
<dbReference type="AlphaFoldDB" id="A0A1M7JN91"/>
<dbReference type="OrthoDB" id="9791276at2"/>
<accession>A0A1M7JN91</accession>
<dbReference type="PANTHER" id="PTHR43540:SF6">
    <property type="entry name" value="ISOCHORISMATASE-LIKE DOMAIN-CONTAINING PROTEIN"/>
    <property type="match status" value="1"/>
</dbReference>
<feature type="domain" description="Isochorismatase-like" evidence="2">
    <location>
        <begin position="3"/>
        <end position="142"/>
    </location>
</feature>
<proteinExistence type="predicted"/>
<gene>
    <name evidence="3" type="ORF">HCU01_24920</name>
    <name evidence="4" type="ORF">SAMN05660971_03244</name>
</gene>
<keyword evidence="1 3" id="KW-0378">Hydrolase</keyword>
<dbReference type="Gene3D" id="3.40.50.850">
    <property type="entry name" value="Isochorismatase-like"/>
    <property type="match status" value="1"/>
</dbReference>
<dbReference type="Pfam" id="PF00857">
    <property type="entry name" value="Isochorismatase"/>
    <property type="match status" value="1"/>
</dbReference>
<reference evidence="3 6" key="2">
    <citation type="submission" date="2019-07" db="EMBL/GenBank/DDBJ databases">
        <title>Whole genome shotgun sequence of Halomonas cupida NBRC 102219.</title>
        <authorList>
            <person name="Hosoyama A."/>
            <person name="Uohara A."/>
            <person name="Ohji S."/>
            <person name="Ichikawa N."/>
        </authorList>
    </citation>
    <scope>NUCLEOTIDE SEQUENCE [LARGE SCALE GENOMIC DNA]</scope>
    <source>
        <strain evidence="3 6">NBRC 102219</strain>
    </source>
</reference>
<dbReference type="PANTHER" id="PTHR43540">
    <property type="entry name" value="PEROXYUREIDOACRYLATE/UREIDOACRYLATE AMIDOHYDROLASE-RELATED"/>
    <property type="match status" value="1"/>
</dbReference>
<evidence type="ECO:0000313" key="3">
    <source>
        <dbReference type="EMBL" id="GEN24543.1"/>
    </source>
</evidence>
<dbReference type="EMBL" id="FRCA01000009">
    <property type="protein sequence ID" value="SHM54478.1"/>
    <property type="molecule type" value="Genomic_DNA"/>
</dbReference>
<name>A0A1M7JN91_9GAMM</name>
<reference evidence="4 5" key="1">
    <citation type="submission" date="2016-11" db="EMBL/GenBank/DDBJ databases">
        <authorList>
            <person name="Jaros S."/>
            <person name="Januszkiewicz K."/>
            <person name="Wedrychowicz H."/>
        </authorList>
    </citation>
    <scope>NUCLEOTIDE SEQUENCE [LARGE SCALE GENOMIC DNA]</scope>
    <source>
        <strain evidence="4 5">DSM 4740</strain>
    </source>
</reference>
<evidence type="ECO:0000256" key="1">
    <source>
        <dbReference type="ARBA" id="ARBA00022801"/>
    </source>
</evidence>
<dbReference type="Proteomes" id="UP000321726">
    <property type="component" value="Unassembled WGS sequence"/>
</dbReference>
<evidence type="ECO:0000259" key="2">
    <source>
        <dbReference type="Pfam" id="PF00857"/>
    </source>
</evidence>
<dbReference type="RefSeq" id="WP_073436262.1">
    <property type="nucleotide sequence ID" value="NZ_BJXU01000094.1"/>
</dbReference>